<dbReference type="PROSITE" id="PS50181">
    <property type="entry name" value="FBOX"/>
    <property type="match status" value="1"/>
</dbReference>
<feature type="region of interest" description="Disordered" evidence="1">
    <location>
        <begin position="1"/>
        <end position="21"/>
    </location>
</feature>
<dbReference type="CDD" id="cd09917">
    <property type="entry name" value="F-box_SF"/>
    <property type="match status" value="1"/>
</dbReference>
<reference evidence="3 4" key="1">
    <citation type="submission" date="2018-04" db="EMBL/GenBank/DDBJ databases">
        <authorList>
            <person name="Huttner S."/>
            <person name="Dainat J."/>
        </authorList>
    </citation>
    <scope>NUCLEOTIDE SEQUENCE [LARGE SCALE GENOMIC DNA]</scope>
</reference>
<evidence type="ECO:0000313" key="4">
    <source>
        <dbReference type="Proteomes" id="UP000289323"/>
    </source>
</evidence>
<protein>
    <submittedName>
        <fullName evidence="3">Fbcbe8bf-567d-4ead-ac91-cb2a730e554a</fullName>
    </submittedName>
</protein>
<feature type="region of interest" description="Disordered" evidence="1">
    <location>
        <begin position="343"/>
        <end position="373"/>
    </location>
</feature>
<dbReference type="SUPFAM" id="SSF81383">
    <property type="entry name" value="F-box domain"/>
    <property type="match status" value="1"/>
</dbReference>
<dbReference type="EMBL" id="OUUZ01000018">
    <property type="protein sequence ID" value="SPQ26967.1"/>
    <property type="molecule type" value="Genomic_DNA"/>
</dbReference>
<feature type="region of interest" description="Disordered" evidence="1">
    <location>
        <begin position="476"/>
        <end position="496"/>
    </location>
</feature>
<accession>A0A3S4CC39</accession>
<evidence type="ECO:0000313" key="3">
    <source>
        <dbReference type="EMBL" id="SPQ26967.1"/>
    </source>
</evidence>
<evidence type="ECO:0000256" key="1">
    <source>
        <dbReference type="SAM" id="MobiDB-lite"/>
    </source>
</evidence>
<dbReference type="Proteomes" id="UP000289323">
    <property type="component" value="Unassembled WGS sequence"/>
</dbReference>
<evidence type="ECO:0000259" key="2">
    <source>
        <dbReference type="PROSITE" id="PS50181"/>
    </source>
</evidence>
<proteinExistence type="predicted"/>
<feature type="compositionally biased region" description="Pro residues" evidence="1">
    <location>
        <begin position="1"/>
        <end position="14"/>
    </location>
</feature>
<gene>
    <name evidence="3" type="ORF">TT172_LOCUS9386</name>
</gene>
<dbReference type="Pfam" id="PF12937">
    <property type="entry name" value="F-box-like"/>
    <property type="match status" value="1"/>
</dbReference>
<sequence>MSPTPPPPQPPKPPSSRSSSLQTLPTEMLLHILGSVDSLSDLRALGSTCRRIHAIFEEDKASLIYGFLRRQLGPVLPDALALYEFDRLDASSPRYHEDGRAALALYDAYLRGNGLPRPRQVPLGVVLHLLHWHRVMADLTDVYVRHASAVFHGELDAATQQQQQPLPDPATTRRLLLAPPAQHTERHRILRAFYRLQILYDVNGAPTTASHRAGPDATSTTGPNLVSLRLALLGFFWPWEHQQLASVGFFMLRLNRMWTAALCGSGRSRGQHLHPDPRRDRALRRELRRGLLRFPRSHRQQLRDWLRSGRARNLGAYVHVLKGFRAALPRWWEDVVVRKTARLVDEPGDNDDDGNGGGGDGGNETQGGGENWSLLGRDHVQARMDSFPPGSLPFSAHLRFEGDRGAEGVSCAWADAFEGGFVEDTMLFEPSTEVDGMLLEEVWFRVGFVFWDEPRYAALKALPRFQVFKTGWAARKNRGEEESEGGELETDNDNQN</sequence>
<name>A0A3S4CC39_9PEZI</name>
<organism evidence="3 4">
    <name type="scientific">Thermothielavioides terrestris</name>
    <dbReference type="NCBI Taxonomy" id="2587410"/>
    <lineage>
        <taxon>Eukaryota</taxon>
        <taxon>Fungi</taxon>
        <taxon>Dikarya</taxon>
        <taxon>Ascomycota</taxon>
        <taxon>Pezizomycotina</taxon>
        <taxon>Sordariomycetes</taxon>
        <taxon>Sordariomycetidae</taxon>
        <taxon>Sordariales</taxon>
        <taxon>Chaetomiaceae</taxon>
        <taxon>Thermothielavioides</taxon>
    </lineage>
</organism>
<dbReference type="InterPro" id="IPR036047">
    <property type="entry name" value="F-box-like_dom_sf"/>
</dbReference>
<feature type="domain" description="F-box" evidence="2">
    <location>
        <begin position="18"/>
        <end position="68"/>
    </location>
</feature>
<dbReference type="InterPro" id="IPR001810">
    <property type="entry name" value="F-box_dom"/>
</dbReference>
<dbReference type="AlphaFoldDB" id="A0A3S4CC39"/>
<feature type="compositionally biased region" description="Acidic residues" evidence="1">
    <location>
        <begin position="481"/>
        <end position="496"/>
    </location>
</feature>
<feature type="compositionally biased region" description="Gly residues" evidence="1">
    <location>
        <begin position="355"/>
        <end position="370"/>
    </location>
</feature>